<dbReference type="AlphaFoldDB" id="A0A413B9Q1"/>
<evidence type="ECO:0000313" key="2">
    <source>
        <dbReference type="Proteomes" id="UP000286581"/>
    </source>
</evidence>
<organism evidence="1 2">
    <name type="scientific">Agathobacter rectalis</name>
    <dbReference type="NCBI Taxonomy" id="39491"/>
    <lineage>
        <taxon>Bacteria</taxon>
        <taxon>Bacillati</taxon>
        <taxon>Bacillota</taxon>
        <taxon>Clostridia</taxon>
        <taxon>Lachnospirales</taxon>
        <taxon>Lachnospiraceae</taxon>
        <taxon>Agathobacter</taxon>
    </lineage>
</organism>
<accession>A0A413B9Q1</accession>
<evidence type="ECO:0000313" key="1">
    <source>
        <dbReference type="EMBL" id="RGW35422.1"/>
    </source>
</evidence>
<gene>
    <name evidence="1" type="ORF">DWV78_15395</name>
</gene>
<dbReference type="Proteomes" id="UP000286581">
    <property type="component" value="Unassembled WGS sequence"/>
</dbReference>
<dbReference type="EMBL" id="QSAE01000090">
    <property type="protein sequence ID" value="RGW35422.1"/>
    <property type="molecule type" value="Genomic_DNA"/>
</dbReference>
<proteinExistence type="predicted"/>
<comment type="caution">
    <text evidence="1">The sequence shown here is derived from an EMBL/GenBank/DDBJ whole genome shotgun (WGS) entry which is preliminary data.</text>
</comment>
<reference evidence="1 2" key="1">
    <citation type="submission" date="2018-08" db="EMBL/GenBank/DDBJ databases">
        <title>A genome reference for cultivated species of the human gut microbiota.</title>
        <authorList>
            <person name="Zou Y."/>
            <person name="Xue W."/>
            <person name="Luo G."/>
        </authorList>
    </citation>
    <scope>NUCLEOTIDE SEQUENCE [LARGE SCALE GENOMIC DNA]</scope>
    <source>
        <strain evidence="1 2">AF12-8</strain>
    </source>
</reference>
<name>A0A413B9Q1_9FIRM</name>
<sequence length="197" mass="22859">MSITFEIVKFKKPTKDDLSNLHMLNPYGSIPILDDDGDSTGWNIYMFRADDKGIQNIINSSYAVIMELPECITDYDSFFEDLGFPKEVVRNGDVRIIKSNSRYITISYGDKSKEIEKSRLEKYKVMVRTKCVVLKIKALWNSSENNLYGIDKKKAIKCIPDIENYEYVPVNNSMLAKAEIPFLIFERNRGKCFIEMY</sequence>
<protein>
    <submittedName>
        <fullName evidence="1">Uncharacterized protein</fullName>
    </submittedName>
</protein>